<dbReference type="AlphaFoldDB" id="A0A6M3LPJ3"/>
<keyword evidence="1" id="KW-0175">Coiled coil</keyword>
<feature type="coiled-coil region" evidence="1">
    <location>
        <begin position="9"/>
        <end position="50"/>
    </location>
</feature>
<protein>
    <submittedName>
        <fullName evidence="2">Uncharacterized protein</fullName>
    </submittedName>
</protein>
<reference evidence="2" key="1">
    <citation type="submission" date="2020-03" db="EMBL/GenBank/DDBJ databases">
        <title>The deep terrestrial virosphere.</title>
        <authorList>
            <person name="Holmfeldt K."/>
            <person name="Nilsson E."/>
            <person name="Simone D."/>
            <person name="Lopez-Fernandez M."/>
            <person name="Wu X."/>
            <person name="de Brujin I."/>
            <person name="Lundin D."/>
            <person name="Andersson A."/>
            <person name="Bertilsson S."/>
            <person name="Dopson M."/>
        </authorList>
    </citation>
    <scope>NUCLEOTIDE SEQUENCE</scope>
    <source>
        <strain evidence="2">MM415B05382</strain>
    </source>
</reference>
<dbReference type="EMBL" id="MT143314">
    <property type="protein sequence ID" value="QJA95442.1"/>
    <property type="molecule type" value="Genomic_DNA"/>
</dbReference>
<name>A0A6M3LPJ3_9ZZZZ</name>
<evidence type="ECO:0000256" key="1">
    <source>
        <dbReference type="SAM" id="Coils"/>
    </source>
</evidence>
<evidence type="ECO:0000313" key="2">
    <source>
        <dbReference type="EMBL" id="QJA95442.1"/>
    </source>
</evidence>
<gene>
    <name evidence="2" type="ORF">MM415B05382_0012</name>
</gene>
<sequence>MKNAWAIEADKLRQENQHLKTVLQEDNRLLDELRKMVDQLRVTNKQLLEACEMALNGGIDSGRTWEQVCDHVKAAITEAKALEVTK</sequence>
<proteinExistence type="predicted"/>
<accession>A0A6M3LPJ3</accession>
<organism evidence="2">
    <name type="scientific">viral metagenome</name>
    <dbReference type="NCBI Taxonomy" id="1070528"/>
    <lineage>
        <taxon>unclassified sequences</taxon>
        <taxon>metagenomes</taxon>
        <taxon>organismal metagenomes</taxon>
    </lineage>
</organism>